<sequence>SEVITKAVEVIAEVVATAKVKTAKTEIVKVTIAEVATVEETVESIAET</sequence>
<dbReference type="Proteomes" id="UP000789860">
    <property type="component" value="Unassembled WGS sequence"/>
</dbReference>
<evidence type="ECO:0000313" key="1">
    <source>
        <dbReference type="EMBL" id="CAG8569460.1"/>
    </source>
</evidence>
<organism evidence="1 2">
    <name type="scientific">Scutellospora calospora</name>
    <dbReference type="NCBI Taxonomy" id="85575"/>
    <lineage>
        <taxon>Eukaryota</taxon>
        <taxon>Fungi</taxon>
        <taxon>Fungi incertae sedis</taxon>
        <taxon>Mucoromycota</taxon>
        <taxon>Glomeromycotina</taxon>
        <taxon>Glomeromycetes</taxon>
        <taxon>Diversisporales</taxon>
        <taxon>Gigasporaceae</taxon>
        <taxon>Scutellospora</taxon>
    </lineage>
</organism>
<reference evidence="1" key="1">
    <citation type="submission" date="2021-06" db="EMBL/GenBank/DDBJ databases">
        <authorList>
            <person name="Kallberg Y."/>
            <person name="Tangrot J."/>
            <person name="Rosling A."/>
        </authorList>
    </citation>
    <scope>NUCLEOTIDE SEQUENCE</scope>
    <source>
        <strain evidence="1">AU212A</strain>
    </source>
</reference>
<accession>A0ACA9M5L0</accession>
<name>A0ACA9M5L0_9GLOM</name>
<gene>
    <name evidence="1" type="ORF">SCALOS_LOCUS5799</name>
</gene>
<evidence type="ECO:0000313" key="2">
    <source>
        <dbReference type="Proteomes" id="UP000789860"/>
    </source>
</evidence>
<dbReference type="EMBL" id="CAJVPM010010029">
    <property type="protein sequence ID" value="CAG8569460.1"/>
    <property type="molecule type" value="Genomic_DNA"/>
</dbReference>
<feature type="non-terminal residue" evidence="1">
    <location>
        <position position="1"/>
    </location>
</feature>
<comment type="caution">
    <text evidence="1">The sequence shown here is derived from an EMBL/GenBank/DDBJ whole genome shotgun (WGS) entry which is preliminary data.</text>
</comment>
<proteinExistence type="predicted"/>
<protein>
    <submittedName>
        <fullName evidence="1">10355_t:CDS:1</fullName>
    </submittedName>
</protein>
<keyword evidence="2" id="KW-1185">Reference proteome</keyword>